<dbReference type="RefSeq" id="WP_112438001.1">
    <property type="nucleotide sequence ID" value="NZ_CP030073.1"/>
</dbReference>
<evidence type="ECO:0000259" key="5">
    <source>
        <dbReference type="PROSITE" id="PS51071"/>
    </source>
</evidence>
<dbReference type="InterPro" id="IPR036388">
    <property type="entry name" value="WH-like_DNA-bd_sf"/>
</dbReference>
<dbReference type="InterPro" id="IPR000281">
    <property type="entry name" value="HTH_RpiR"/>
</dbReference>
<sequence length="309" mass="32470">MSRRDVPHAPEPESGSTSGSGADALTRIRAARPSLPPSERRVADTVVSDPAGSSGLSIGLLAERAATSPATVLRFCRTLGFGSYPQLRLALAAAVAHERAVGGEQSALGTDIDPSDTLEQIVKKIIYNEVRTLDATARSLDPAVLGRAVDAITAARRIDIFGVGASAFVGQDLHQKLHRIGHITFVWTDVHAALTASALLGPDDVAIGISHSGETEDTVDPLVAAAERGATTIALTNFPHSSLAVAADLVLTTAARETPFRSGATVSRIAQLALIDCLFVAVAQRSYDTAAAALQETYTAVQRRRRRRP</sequence>
<feature type="domain" description="SIS" evidence="6">
    <location>
        <begin position="148"/>
        <end position="288"/>
    </location>
</feature>
<dbReference type="InterPro" id="IPR035472">
    <property type="entry name" value="RpiR-like_SIS"/>
</dbReference>
<organism evidence="7 8">
    <name type="scientific">Streptomyces cadmiisoli</name>
    <dbReference type="NCBI Taxonomy" id="2184053"/>
    <lineage>
        <taxon>Bacteria</taxon>
        <taxon>Bacillati</taxon>
        <taxon>Actinomycetota</taxon>
        <taxon>Actinomycetes</taxon>
        <taxon>Kitasatosporales</taxon>
        <taxon>Streptomycetaceae</taxon>
        <taxon>Streptomyces</taxon>
        <taxon>Streptomyces aurantiacus group</taxon>
    </lineage>
</organism>
<dbReference type="SUPFAM" id="SSF46689">
    <property type="entry name" value="Homeodomain-like"/>
    <property type="match status" value="1"/>
</dbReference>
<dbReference type="PANTHER" id="PTHR30514">
    <property type="entry name" value="GLUCOKINASE"/>
    <property type="match status" value="1"/>
</dbReference>
<dbReference type="GO" id="GO:0003677">
    <property type="term" value="F:DNA binding"/>
    <property type="evidence" value="ECO:0007669"/>
    <property type="project" value="UniProtKB-KW"/>
</dbReference>
<dbReference type="Pfam" id="PF01380">
    <property type="entry name" value="SIS"/>
    <property type="match status" value="1"/>
</dbReference>
<dbReference type="InterPro" id="IPR047640">
    <property type="entry name" value="RpiR-like"/>
</dbReference>
<evidence type="ECO:0000259" key="6">
    <source>
        <dbReference type="PROSITE" id="PS51464"/>
    </source>
</evidence>
<evidence type="ECO:0000313" key="8">
    <source>
        <dbReference type="Proteomes" id="UP000249616"/>
    </source>
</evidence>
<dbReference type="CDD" id="cd05013">
    <property type="entry name" value="SIS_RpiR"/>
    <property type="match status" value="1"/>
</dbReference>
<dbReference type="PROSITE" id="PS51464">
    <property type="entry name" value="SIS"/>
    <property type="match status" value="1"/>
</dbReference>
<keyword evidence="8" id="KW-1185">Reference proteome</keyword>
<feature type="domain" description="HTH rpiR-type" evidence="5">
    <location>
        <begin position="22"/>
        <end position="98"/>
    </location>
</feature>
<evidence type="ECO:0000256" key="4">
    <source>
        <dbReference type="SAM" id="MobiDB-lite"/>
    </source>
</evidence>
<feature type="region of interest" description="Disordered" evidence="4">
    <location>
        <begin position="1"/>
        <end position="53"/>
    </location>
</feature>
<dbReference type="AlphaFoldDB" id="A0A2Z4ITI5"/>
<keyword evidence="3" id="KW-0804">Transcription</keyword>
<dbReference type="SUPFAM" id="SSF53697">
    <property type="entry name" value="SIS domain"/>
    <property type="match status" value="1"/>
</dbReference>
<evidence type="ECO:0000256" key="2">
    <source>
        <dbReference type="ARBA" id="ARBA00023125"/>
    </source>
</evidence>
<dbReference type="EMBL" id="CP030073">
    <property type="protein sequence ID" value="AWW35928.1"/>
    <property type="molecule type" value="Genomic_DNA"/>
</dbReference>
<dbReference type="Proteomes" id="UP000249616">
    <property type="component" value="Chromosome"/>
</dbReference>
<dbReference type="InterPro" id="IPR001347">
    <property type="entry name" value="SIS_dom"/>
</dbReference>
<gene>
    <name evidence="7" type="ORF">DN051_04080</name>
</gene>
<dbReference type="InterPro" id="IPR009057">
    <property type="entry name" value="Homeodomain-like_sf"/>
</dbReference>
<reference evidence="7 8" key="1">
    <citation type="journal article" date="2019" name="Int. J. Syst. Evol. Microbiol.">
        <title>Streptomyces cadmiisoli sp. nov., a novel actinomycete isolated from cadmium-contaminated soil.</title>
        <authorList>
            <person name="Li K."/>
            <person name="Tang X."/>
            <person name="Zhao J."/>
            <person name="Guo Y."/>
            <person name="Tang Y."/>
            <person name="Gao J."/>
        </authorList>
    </citation>
    <scope>NUCLEOTIDE SEQUENCE [LARGE SCALE GENOMIC DNA]</scope>
    <source>
        <strain evidence="7 8">ZFG47</strain>
    </source>
</reference>
<accession>A0A2Z4ITI5</accession>
<keyword evidence="1" id="KW-0805">Transcription regulation</keyword>
<feature type="compositionally biased region" description="Basic and acidic residues" evidence="4">
    <location>
        <begin position="1"/>
        <end position="11"/>
    </location>
</feature>
<dbReference type="KEGG" id="scad:DN051_04080"/>
<dbReference type="GO" id="GO:0003700">
    <property type="term" value="F:DNA-binding transcription factor activity"/>
    <property type="evidence" value="ECO:0007669"/>
    <property type="project" value="InterPro"/>
</dbReference>
<dbReference type="GO" id="GO:0097367">
    <property type="term" value="F:carbohydrate derivative binding"/>
    <property type="evidence" value="ECO:0007669"/>
    <property type="project" value="InterPro"/>
</dbReference>
<name>A0A2Z4ITI5_9ACTN</name>
<evidence type="ECO:0000256" key="3">
    <source>
        <dbReference type="ARBA" id="ARBA00023163"/>
    </source>
</evidence>
<proteinExistence type="predicted"/>
<dbReference type="GO" id="GO:1901135">
    <property type="term" value="P:carbohydrate derivative metabolic process"/>
    <property type="evidence" value="ECO:0007669"/>
    <property type="project" value="InterPro"/>
</dbReference>
<dbReference type="Pfam" id="PF01418">
    <property type="entry name" value="HTH_6"/>
    <property type="match status" value="1"/>
</dbReference>
<evidence type="ECO:0000313" key="7">
    <source>
        <dbReference type="EMBL" id="AWW35928.1"/>
    </source>
</evidence>
<keyword evidence="2" id="KW-0238">DNA-binding</keyword>
<evidence type="ECO:0000256" key="1">
    <source>
        <dbReference type="ARBA" id="ARBA00023015"/>
    </source>
</evidence>
<dbReference type="Gene3D" id="1.10.10.10">
    <property type="entry name" value="Winged helix-like DNA-binding domain superfamily/Winged helix DNA-binding domain"/>
    <property type="match status" value="1"/>
</dbReference>
<dbReference type="PROSITE" id="PS51071">
    <property type="entry name" value="HTH_RPIR"/>
    <property type="match status" value="1"/>
</dbReference>
<dbReference type="PANTHER" id="PTHR30514:SF1">
    <property type="entry name" value="HTH-TYPE TRANSCRIPTIONAL REGULATOR HEXR-RELATED"/>
    <property type="match status" value="1"/>
</dbReference>
<dbReference type="InterPro" id="IPR046348">
    <property type="entry name" value="SIS_dom_sf"/>
</dbReference>
<protein>
    <submittedName>
        <fullName evidence="7">RpiR family transcriptional regulator</fullName>
    </submittedName>
</protein>
<dbReference type="Gene3D" id="3.40.50.10490">
    <property type="entry name" value="Glucose-6-phosphate isomerase like protein, domain 1"/>
    <property type="match status" value="1"/>
</dbReference>